<feature type="compositionally biased region" description="Polar residues" evidence="1">
    <location>
        <begin position="214"/>
        <end position="228"/>
    </location>
</feature>
<evidence type="ECO:0000256" key="1">
    <source>
        <dbReference type="SAM" id="MobiDB-lite"/>
    </source>
</evidence>
<feature type="compositionally biased region" description="Low complexity" evidence="1">
    <location>
        <begin position="132"/>
        <end position="147"/>
    </location>
</feature>
<feature type="compositionally biased region" description="Polar residues" evidence="1">
    <location>
        <begin position="98"/>
        <end position="110"/>
    </location>
</feature>
<organism evidence="2 3">
    <name type="scientific">Meripilus lineatus</name>
    <dbReference type="NCBI Taxonomy" id="2056292"/>
    <lineage>
        <taxon>Eukaryota</taxon>
        <taxon>Fungi</taxon>
        <taxon>Dikarya</taxon>
        <taxon>Basidiomycota</taxon>
        <taxon>Agaricomycotina</taxon>
        <taxon>Agaricomycetes</taxon>
        <taxon>Polyporales</taxon>
        <taxon>Meripilaceae</taxon>
        <taxon>Meripilus</taxon>
    </lineage>
</organism>
<keyword evidence="3" id="KW-1185">Reference proteome</keyword>
<comment type="caution">
    <text evidence="2">The sequence shown here is derived from an EMBL/GenBank/DDBJ whole genome shotgun (WGS) entry which is preliminary data.</text>
</comment>
<sequence>MDPTNDLSFHPSSPSSESVYFDAVETLPMRFFSKKSSTGVKSEDDQQQAQTADQSPSFATSSSMGTPSRPFRANHYPQPIVDSSPTGDEPGVERTYRESLQSDTTASDLPTHNEVPQRMPQAVAMPEANIDSGHPPASQAPGSSSAHQRNESTSTNAHASDSGYGSPTNQHRRSKSLGSSGRAPIAPVEESAEAKTPGANNEIKPIPILWQESPEGQGNVSRMRSQRTARGEDGGNETLKRSGSVRSTRSGYASDRDRGDQLSIRTTPSMRRRRVDLSSGSFAGGAGTVGPNAEPDLDDTLSERRVAANAELSKKQKLRLSKAEVKEGKQLAAVIKSEAKSEQRALEIAIKELADIQKMQKASIKEEARTHASHASALRAYHKEELEFFSARARRLRTRGKHPVYTAQDATEMLQEKNREVEWLRVQKATHDREREARLSKLSGKS</sequence>
<gene>
    <name evidence="2" type="ORF">NLI96_g1153</name>
</gene>
<dbReference type="AlphaFoldDB" id="A0AAD5YN40"/>
<feature type="compositionally biased region" description="Polar residues" evidence="1">
    <location>
        <begin position="151"/>
        <end position="169"/>
    </location>
</feature>
<reference evidence="2" key="1">
    <citation type="submission" date="2022-07" db="EMBL/GenBank/DDBJ databases">
        <title>Genome Sequence of Physisporinus lineatus.</title>
        <authorList>
            <person name="Buettner E."/>
        </authorList>
    </citation>
    <scope>NUCLEOTIDE SEQUENCE</scope>
    <source>
        <strain evidence="2">VT162</strain>
    </source>
</reference>
<feature type="region of interest" description="Disordered" evidence="1">
    <location>
        <begin position="35"/>
        <end position="302"/>
    </location>
</feature>
<accession>A0AAD5YN40</accession>
<evidence type="ECO:0008006" key="4">
    <source>
        <dbReference type="Google" id="ProtNLM"/>
    </source>
</evidence>
<protein>
    <recommendedName>
        <fullName evidence="4">DNA binding protein Ncp1</fullName>
    </recommendedName>
</protein>
<name>A0AAD5YN40_9APHY</name>
<dbReference type="Proteomes" id="UP001212997">
    <property type="component" value="Unassembled WGS sequence"/>
</dbReference>
<feature type="compositionally biased region" description="Polar residues" evidence="1">
    <location>
        <begin position="55"/>
        <end position="66"/>
    </location>
</feature>
<proteinExistence type="predicted"/>
<dbReference type="EMBL" id="JANAWD010000021">
    <property type="protein sequence ID" value="KAJ3490858.1"/>
    <property type="molecule type" value="Genomic_DNA"/>
</dbReference>
<evidence type="ECO:0000313" key="3">
    <source>
        <dbReference type="Proteomes" id="UP001212997"/>
    </source>
</evidence>
<evidence type="ECO:0000313" key="2">
    <source>
        <dbReference type="EMBL" id="KAJ3490858.1"/>
    </source>
</evidence>